<evidence type="ECO:0000313" key="17">
    <source>
        <dbReference type="Proteomes" id="UP000198649"/>
    </source>
</evidence>
<evidence type="ECO:0000256" key="2">
    <source>
        <dbReference type="ARBA" id="ARBA00002988"/>
    </source>
</evidence>
<evidence type="ECO:0000256" key="10">
    <source>
        <dbReference type="ARBA" id="ARBA00022777"/>
    </source>
</evidence>
<evidence type="ECO:0000256" key="11">
    <source>
        <dbReference type="ARBA" id="ARBA00022840"/>
    </source>
</evidence>
<dbReference type="InterPro" id="IPR013815">
    <property type="entry name" value="ATP_grasp_subdomain_1"/>
</dbReference>
<keyword evidence="8" id="KW-0479">Metal-binding</keyword>
<dbReference type="GO" id="GO:0006094">
    <property type="term" value="P:gluconeogenesis"/>
    <property type="evidence" value="ECO:0007669"/>
    <property type="project" value="UniProtKB-UniPathway"/>
</dbReference>
<dbReference type="GO" id="GO:0046872">
    <property type="term" value="F:metal ion binding"/>
    <property type="evidence" value="ECO:0007669"/>
    <property type="project" value="UniProtKB-KW"/>
</dbReference>
<dbReference type="EC" id="2.7.9.2" evidence="5"/>
<dbReference type="AlphaFoldDB" id="A0A1I3NK68"/>
<name>A0A1I3NK68_9ACTN</name>
<dbReference type="SUPFAM" id="SSF56059">
    <property type="entry name" value="Glutathione synthetase ATP-binding domain-like"/>
    <property type="match status" value="1"/>
</dbReference>
<gene>
    <name evidence="16" type="ORF">SAMN05216561_11829</name>
</gene>
<organism evidence="16 17">
    <name type="scientific">Nocardioides psychrotolerans</name>
    <dbReference type="NCBI Taxonomy" id="1005945"/>
    <lineage>
        <taxon>Bacteria</taxon>
        <taxon>Bacillati</taxon>
        <taxon>Actinomycetota</taxon>
        <taxon>Actinomycetes</taxon>
        <taxon>Propionibacteriales</taxon>
        <taxon>Nocardioidaceae</taxon>
        <taxon>Nocardioides</taxon>
    </lineage>
</organism>
<comment type="cofactor">
    <cofactor evidence="1">
        <name>Mg(2+)</name>
        <dbReference type="ChEBI" id="CHEBI:18420"/>
    </cofactor>
</comment>
<dbReference type="InterPro" id="IPR006319">
    <property type="entry name" value="PEP_synth"/>
</dbReference>
<protein>
    <recommendedName>
        <fullName evidence="6">Phosphoenolpyruvate synthase</fullName>
        <ecNumber evidence="5">2.7.9.2</ecNumber>
    </recommendedName>
    <alternativeName>
        <fullName evidence="13">Pyruvate, water dikinase</fullName>
    </alternativeName>
</protein>
<reference evidence="16 17" key="1">
    <citation type="submission" date="2016-10" db="EMBL/GenBank/DDBJ databases">
        <authorList>
            <person name="de Groot N.N."/>
        </authorList>
    </citation>
    <scope>NUCLEOTIDE SEQUENCE [LARGE SCALE GENOMIC DNA]</scope>
    <source>
        <strain evidence="16 17">CGMCC 1.11156</strain>
    </source>
</reference>
<evidence type="ECO:0000256" key="13">
    <source>
        <dbReference type="ARBA" id="ARBA00033470"/>
    </source>
</evidence>
<dbReference type="Proteomes" id="UP000198649">
    <property type="component" value="Unassembled WGS sequence"/>
</dbReference>
<keyword evidence="10 16" id="KW-0418">Kinase</keyword>
<feature type="domain" description="Pyruvate phosphate dikinase AMP/ATP-binding" evidence="15">
    <location>
        <begin position="19"/>
        <end position="342"/>
    </location>
</feature>
<evidence type="ECO:0000313" key="16">
    <source>
        <dbReference type="EMBL" id="SFJ09569.1"/>
    </source>
</evidence>
<dbReference type="OrthoDB" id="9765468at2"/>
<keyword evidence="16" id="KW-0670">Pyruvate</keyword>
<keyword evidence="11" id="KW-0067">ATP-binding</keyword>
<sequence length="371" mass="40008">MSACPSAIPFGNLAAEYHPQVGGKCASLGTMMQVGLPVPPGFAVTTRVFVDAKEASGSKHRITEIVDGGLGPLSDITQEALESVAAQAREVVMTWEIPVEHATMIRQMYADLCAQSGVEDVPVAVRSSSTAEDSPEASFAGEHDTYLWVCGIDDVLEKIRCCWASLYTGRAIMYRHELGYDHNQVDMAVAVQKMVRPRAAGVAFTLDPTNGDRSGICIDAAWGFGEGVVSGDVTPDNFLIDKVMWTINRRTISPKTHAHLLTDVEGADCPQVSRVELPEDQVNAPSVTDEEIIAIARLARAAEKHYGCPQDIEWAVDDDLPAGEDTVLLQARPETVWSKRHRAVGAKADLVSSIVDTLVNPLSSRKGAERG</sequence>
<dbReference type="GO" id="GO:0005524">
    <property type="term" value="F:ATP binding"/>
    <property type="evidence" value="ECO:0007669"/>
    <property type="project" value="UniProtKB-KW"/>
</dbReference>
<accession>A0A1I3NK68</accession>
<dbReference type="PANTHER" id="PTHR43030">
    <property type="entry name" value="PHOSPHOENOLPYRUVATE SYNTHASE"/>
    <property type="match status" value="1"/>
</dbReference>
<keyword evidence="17" id="KW-1185">Reference proteome</keyword>
<evidence type="ECO:0000256" key="12">
    <source>
        <dbReference type="ARBA" id="ARBA00022842"/>
    </source>
</evidence>
<dbReference type="GO" id="GO:0008986">
    <property type="term" value="F:pyruvate, water dikinase activity"/>
    <property type="evidence" value="ECO:0007669"/>
    <property type="project" value="UniProtKB-EC"/>
</dbReference>
<keyword evidence="7" id="KW-0808">Transferase</keyword>
<comment type="pathway">
    <text evidence="3">Carbohydrate biosynthesis; gluconeogenesis.</text>
</comment>
<dbReference type="EMBL" id="FOQG01000018">
    <property type="protein sequence ID" value="SFJ09569.1"/>
    <property type="molecule type" value="Genomic_DNA"/>
</dbReference>
<evidence type="ECO:0000256" key="4">
    <source>
        <dbReference type="ARBA" id="ARBA00007837"/>
    </source>
</evidence>
<evidence type="ECO:0000256" key="5">
    <source>
        <dbReference type="ARBA" id="ARBA00011996"/>
    </source>
</evidence>
<keyword evidence="12" id="KW-0460">Magnesium</keyword>
<comment type="catalytic activity">
    <reaction evidence="14">
        <text>pyruvate + ATP + H2O = phosphoenolpyruvate + AMP + phosphate + 2 H(+)</text>
        <dbReference type="Rhea" id="RHEA:11364"/>
        <dbReference type="ChEBI" id="CHEBI:15361"/>
        <dbReference type="ChEBI" id="CHEBI:15377"/>
        <dbReference type="ChEBI" id="CHEBI:15378"/>
        <dbReference type="ChEBI" id="CHEBI:30616"/>
        <dbReference type="ChEBI" id="CHEBI:43474"/>
        <dbReference type="ChEBI" id="CHEBI:58702"/>
        <dbReference type="ChEBI" id="CHEBI:456215"/>
        <dbReference type="EC" id="2.7.9.2"/>
    </reaction>
</comment>
<dbReference type="InterPro" id="IPR002192">
    <property type="entry name" value="PPDK_AMP/ATP-bd"/>
</dbReference>
<evidence type="ECO:0000256" key="6">
    <source>
        <dbReference type="ARBA" id="ARBA00021623"/>
    </source>
</evidence>
<evidence type="ECO:0000256" key="7">
    <source>
        <dbReference type="ARBA" id="ARBA00022679"/>
    </source>
</evidence>
<evidence type="ECO:0000256" key="14">
    <source>
        <dbReference type="ARBA" id="ARBA00047700"/>
    </source>
</evidence>
<dbReference type="UniPathway" id="UPA00138"/>
<proteinExistence type="inferred from homology"/>
<dbReference type="Gene3D" id="3.30.470.20">
    <property type="entry name" value="ATP-grasp fold, B domain"/>
    <property type="match status" value="1"/>
</dbReference>
<dbReference type="PANTHER" id="PTHR43030:SF1">
    <property type="entry name" value="PHOSPHOENOLPYRUVATE SYNTHASE"/>
    <property type="match status" value="1"/>
</dbReference>
<evidence type="ECO:0000256" key="8">
    <source>
        <dbReference type="ARBA" id="ARBA00022723"/>
    </source>
</evidence>
<comment type="similarity">
    <text evidence="4">Belongs to the PEP-utilizing enzyme family.</text>
</comment>
<dbReference type="Gene3D" id="3.30.1490.20">
    <property type="entry name" value="ATP-grasp fold, A domain"/>
    <property type="match status" value="1"/>
</dbReference>
<keyword evidence="9" id="KW-0547">Nucleotide-binding</keyword>
<evidence type="ECO:0000256" key="3">
    <source>
        <dbReference type="ARBA" id="ARBA00004742"/>
    </source>
</evidence>
<dbReference type="Pfam" id="PF01326">
    <property type="entry name" value="PPDK_N"/>
    <property type="match status" value="1"/>
</dbReference>
<comment type="function">
    <text evidence="2">Catalyzes the phosphorylation of pyruvate to phosphoenolpyruvate.</text>
</comment>
<evidence type="ECO:0000256" key="9">
    <source>
        <dbReference type="ARBA" id="ARBA00022741"/>
    </source>
</evidence>
<evidence type="ECO:0000259" key="15">
    <source>
        <dbReference type="Pfam" id="PF01326"/>
    </source>
</evidence>
<dbReference type="STRING" id="1005945.SAMN05216561_11829"/>
<evidence type="ECO:0000256" key="1">
    <source>
        <dbReference type="ARBA" id="ARBA00001946"/>
    </source>
</evidence>
<dbReference type="RefSeq" id="WP_091116340.1">
    <property type="nucleotide sequence ID" value="NZ_BKAF01000022.1"/>
</dbReference>